<organism evidence="4 5">
    <name type="scientific">Paenisporosarcina macmurdoensis</name>
    <dbReference type="NCBI Taxonomy" id="212659"/>
    <lineage>
        <taxon>Bacteria</taxon>
        <taxon>Bacillati</taxon>
        <taxon>Bacillota</taxon>
        <taxon>Bacilli</taxon>
        <taxon>Bacillales</taxon>
        <taxon>Caryophanaceae</taxon>
        <taxon>Paenisporosarcina</taxon>
    </lineage>
</organism>
<accession>A0ABW1LBE5</accession>
<evidence type="ECO:0000313" key="4">
    <source>
        <dbReference type="EMBL" id="MFC6040458.1"/>
    </source>
</evidence>
<reference evidence="5" key="1">
    <citation type="journal article" date="2019" name="Int. J. Syst. Evol. Microbiol.">
        <title>The Global Catalogue of Microorganisms (GCM) 10K type strain sequencing project: providing services to taxonomists for standard genome sequencing and annotation.</title>
        <authorList>
            <consortium name="The Broad Institute Genomics Platform"/>
            <consortium name="The Broad Institute Genome Sequencing Center for Infectious Disease"/>
            <person name="Wu L."/>
            <person name="Ma J."/>
        </authorList>
    </citation>
    <scope>NUCLEOTIDE SEQUENCE [LARGE SCALE GENOMIC DNA]</scope>
    <source>
        <strain evidence="5">CCUG 54527</strain>
    </source>
</reference>
<evidence type="ECO:0000313" key="5">
    <source>
        <dbReference type="Proteomes" id="UP001596170"/>
    </source>
</evidence>
<feature type="region of interest" description="Disordered" evidence="2">
    <location>
        <begin position="278"/>
        <end position="302"/>
    </location>
</feature>
<evidence type="ECO:0000256" key="1">
    <source>
        <dbReference type="ARBA" id="ARBA00006354"/>
    </source>
</evidence>
<dbReference type="InterPro" id="IPR025158">
    <property type="entry name" value="Mg_chelat-rel_C"/>
</dbReference>
<dbReference type="InterPro" id="IPR020568">
    <property type="entry name" value="Ribosomal_Su5_D2-typ_SF"/>
</dbReference>
<keyword evidence="5" id="KW-1185">Reference proteome</keyword>
<dbReference type="Gene3D" id="3.40.50.300">
    <property type="entry name" value="P-loop containing nucleotide triphosphate hydrolases"/>
    <property type="match status" value="1"/>
</dbReference>
<name>A0ABW1LBE5_9BACL</name>
<comment type="caution">
    <text evidence="4">The sequence shown here is derived from an EMBL/GenBank/DDBJ whole genome shotgun (WGS) entry which is preliminary data.</text>
</comment>
<dbReference type="PANTHER" id="PTHR32039:SF7">
    <property type="entry name" value="COMPETENCE PROTEIN COMM"/>
    <property type="match status" value="1"/>
</dbReference>
<dbReference type="SUPFAM" id="SSF54211">
    <property type="entry name" value="Ribosomal protein S5 domain 2-like"/>
    <property type="match status" value="1"/>
</dbReference>
<dbReference type="NCBIfam" id="TIGR00368">
    <property type="entry name" value="YifB family Mg chelatase-like AAA ATPase"/>
    <property type="match status" value="1"/>
</dbReference>
<sequence>MIFEKGKVGDKLSSYIMSVGLNGLKGQVIKVEATVRSDKEQCIIIGLPDATIKESRERILNSLHSLAMDIEMKKITINLSPSDVKKSGTGFDGAMLLAVVQELLKKKLPITDDICIIAALSLDGQLLSFQSLIPTVQQAIQLGFKRIYLPPINTNLFAYVTDIELISFNHIRDIMSHLQGKTSLFTMPLSLPSSTELQPLEHVEEESMEDFSAIRGHEDVKRAMEICAAGGHHLLMSGPPGCGKSLMAHAFHSILPDMTHEEMLEVYSIYQLTSQPRGLSLRPPKRAPHHTTSEGAIQGGGRYPKPGEISLAHRGVLFLDELGHFQRRVIDTLRQPLELGYATVNRVEGSLEFPAAINLITATNPCPCGYAGSSERYCTCSDKQILKYLMKVTGPIIDRIDFVLQMKSTGIFTQSAGESSAAIRVRVTKARNIQRTRYGMNVTNCIVPIKLFEQHMNISSQQLQTVQQVCFEERLSSRSTTKILRLARTIADLTGSEHVADLHLTEAIEWKKKASAIHTAMTRGG</sequence>
<dbReference type="InterPro" id="IPR004482">
    <property type="entry name" value="Mg_chelat-rel"/>
</dbReference>
<dbReference type="InterPro" id="IPR014721">
    <property type="entry name" value="Ribsml_uS5_D2-typ_fold_subgr"/>
</dbReference>
<gene>
    <name evidence="4" type="ORF">ACFPYN_13605</name>
</gene>
<feature type="domain" description="AAA+ ATPase" evidence="3">
    <location>
        <begin position="230"/>
        <end position="410"/>
    </location>
</feature>
<dbReference type="Proteomes" id="UP001596170">
    <property type="component" value="Unassembled WGS sequence"/>
</dbReference>
<dbReference type="InterPro" id="IPR027417">
    <property type="entry name" value="P-loop_NTPase"/>
</dbReference>
<protein>
    <submittedName>
        <fullName evidence="4">YifB family Mg chelatase-like AAA ATPase</fullName>
    </submittedName>
</protein>
<comment type="similarity">
    <text evidence="1">Belongs to the Mg-chelatase subunits D/I family. ComM subfamily.</text>
</comment>
<dbReference type="Pfam" id="PF13541">
    <property type="entry name" value="ChlI"/>
    <property type="match status" value="1"/>
</dbReference>
<evidence type="ECO:0000259" key="3">
    <source>
        <dbReference type="SMART" id="SM00382"/>
    </source>
</evidence>
<dbReference type="InterPro" id="IPR045006">
    <property type="entry name" value="CHLI-like"/>
</dbReference>
<dbReference type="Pfam" id="PF13335">
    <property type="entry name" value="Mg_chelatase_C"/>
    <property type="match status" value="1"/>
</dbReference>
<proteinExistence type="inferred from homology"/>
<dbReference type="InterPro" id="IPR003593">
    <property type="entry name" value="AAA+_ATPase"/>
</dbReference>
<dbReference type="EMBL" id="JBHSRI010000024">
    <property type="protein sequence ID" value="MFC6040458.1"/>
    <property type="molecule type" value="Genomic_DNA"/>
</dbReference>
<dbReference type="Gene3D" id="3.30.230.10">
    <property type="match status" value="1"/>
</dbReference>
<dbReference type="SMART" id="SM00382">
    <property type="entry name" value="AAA"/>
    <property type="match status" value="1"/>
</dbReference>
<evidence type="ECO:0000256" key="2">
    <source>
        <dbReference type="SAM" id="MobiDB-lite"/>
    </source>
</evidence>
<dbReference type="Pfam" id="PF01078">
    <property type="entry name" value="Mg_chelatase"/>
    <property type="match status" value="1"/>
</dbReference>
<dbReference type="SUPFAM" id="SSF52540">
    <property type="entry name" value="P-loop containing nucleoside triphosphate hydrolases"/>
    <property type="match status" value="1"/>
</dbReference>
<dbReference type="InterPro" id="IPR000523">
    <property type="entry name" value="Mg_chelatse_chII-like_cat_dom"/>
</dbReference>
<dbReference type="PANTHER" id="PTHR32039">
    <property type="entry name" value="MAGNESIUM-CHELATASE SUBUNIT CHLI"/>
    <property type="match status" value="1"/>
</dbReference>
<dbReference type="CDD" id="cd00009">
    <property type="entry name" value="AAA"/>
    <property type="match status" value="1"/>
</dbReference>
<dbReference type="RefSeq" id="WP_377734942.1">
    <property type="nucleotide sequence ID" value="NZ_JBHSRI010000024.1"/>
</dbReference>